<dbReference type="STRING" id="1921510.BSL82_05180"/>
<evidence type="ECO:0000313" key="3">
    <source>
        <dbReference type="EMBL" id="API58779.1"/>
    </source>
</evidence>
<evidence type="ECO:0000256" key="1">
    <source>
        <dbReference type="SAM" id="MobiDB-lite"/>
    </source>
</evidence>
<reference evidence="4" key="1">
    <citation type="submission" date="2016-11" db="EMBL/GenBank/DDBJ databases">
        <title>Complete Genome Sequence of alachlor-degrading Sphingomonas sp. strain JJ-A5.</title>
        <authorList>
            <person name="Lee H."/>
            <person name="Ka J.-O."/>
        </authorList>
    </citation>
    <scope>NUCLEOTIDE SEQUENCE [LARGE SCALE GENOMIC DNA]</scope>
    <source>
        <strain evidence="4">JJ-A5</strain>
    </source>
</reference>
<feature type="transmembrane region" description="Helical" evidence="2">
    <location>
        <begin position="51"/>
        <end position="70"/>
    </location>
</feature>
<dbReference type="KEGG" id="sphj:BSL82_05180"/>
<feature type="region of interest" description="Disordered" evidence="1">
    <location>
        <begin position="77"/>
        <end position="124"/>
    </location>
</feature>
<gene>
    <name evidence="3" type="ORF">BSL82_05180</name>
</gene>
<organism evidence="3 4">
    <name type="scientific">Tardibacter chloracetimidivorans</name>
    <dbReference type="NCBI Taxonomy" id="1921510"/>
    <lineage>
        <taxon>Bacteria</taxon>
        <taxon>Pseudomonadati</taxon>
        <taxon>Pseudomonadota</taxon>
        <taxon>Alphaproteobacteria</taxon>
        <taxon>Sphingomonadales</taxon>
        <taxon>Sphingomonadaceae</taxon>
        <taxon>Tardibacter</taxon>
    </lineage>
</organism>
<dbReference type="Proteomes" id="UP000182063">
    <property type="component" value="Chromosome"/>
</dbReference>
<name>A0A1L3ZT48_9SPHN</name>
<dbReference type="EMBL" id="CP018221">
    <property type="protein sequence ID" value="API58779.1"/>
    <property type="molecule type" value="Genomic_DNA"/>
</dbReference>
<keyword evidence="4" id="KW-1185">Reference proteome</keyword>
<accession>A0A1L3ZT48</accession>
<dbReference type="AlphaFoldDB" id="A0A1L3ZT48"/>
<protein>
    <submittedName>
        <fullName evidence="3">Uncharacterized protein</fullName>
    </submittedName>
</protein>
<keyword evidence="2" id="KW-0472">Membrane</keyword>
<feature type="compositionally biased region" description="Basic residues" evidence="1">
    <location>
        <begin position="115"/>
        <end position="124"/>
    </location>
</feature>
<keyword evidence="2" id="KW-0812">Transmembrane</keyword>
<evidence type="ECO:0000256" key="2">
    <source>
        <dbReference type="SAM" id="Phobius"/>
    </source>
</evidence>
<feature type="transmembrane region" description="Helical" evidence="2">
    <location>
        <begin position="20"/>
        <end position="39"/>
    </location>
</feature>
<keyword evidence="2" id="KW-1133">Transmembrane helix</keyword>
<evidence type="ECO:0000313" key="4">
    <source>
        <dbReference type="Proteomes" id="UP000182063"/>
    </source>
</evidence>
<sequence>MRHPRSFRPDRPPRKSELYATIAALTLLLVGVGLGILYFRDRGFFSTGFSIAAMTFFAAVCLGIVVSLHIERSVQRQARESSHEIPPPFDIHSVWPPVSGPSRPTHREDGSQRRSGQRRSRLWR</sequence>
<proteinExistence type="predicted"/>